<feature type="compositionally biased region" description="Polar residues" evidence="2">
    <location>
        <begin position="2776"/>
        <end position="2792"/>
    </location>
</feature>
<dbReference type="InterPro" id="IPR058765">
    <property type="entry name" value="NPHP4_C2-like"/>
</dbReference>
<organism evidence="4 5">
    <name type="scientific">Thraustotheca clavata</name>
    <dbReference type="NCBI Taxonomy" id="74557"/>
    <lineage>
        <taxon>Eukaryota</taxon>
        <taxon>Sar</taxon>
        <taxon>Stramenopiles</taxon>
        <taxon>Oomycota</taxon>
        <taxon>Saprolegniomycetes</taxon>
        <taxon>Saprolegniales</taxon>
        <taxon>Achlyaceae</taxon>
        <taxon>Thraustotheca</taxon>
    </lineage>
</organism>
<feature type="domain" description="EF-hand" evidence="3">
    <location>
        <begin position="1869"/>
        <end position="1904"/>
    </location>
</feature>
<feature type="region of interest" description="Disordered" evidence="2">
    <location>
        <begin position="1"/>
        <end position="392"/>
    </location>
</feature>
<dbReference type="CDD" id="cd00051">
    <property type="entry name" value="EFh"/>
    <property type="match status" value="5"/>
</dbReference>
<feature type="domain" description="EF-hand" evidence="3">
    <location>
        <begin position="2198"/>
        <end position="2233"/>
    </location>
</feature>
<feature type="domain" description="EF-hand" evidence="3">
    <location>
        <begin position="2538"/>
        <end position="2573"/>
    </location>
</feature>
<evidence type="ECO:0000259" key="3">
    <source>
        <dbReference type="PROSITE" id="PS50222"/>
    </source>
</evidence>
<feature type="region of interest" description="Disordered" evidence="2">
    <location>
        <begin position="2757"/>
        <end position="2853"/>
    </location>
</feature>
<feature type="compositionally biased region" description="Basic and acidic residues" evidence="2">
    <location>
        <begin position="248"/>
        <end position="263"/>
    </location>
</feature>
<dbReference type="OrthoDB" id="313446at2759"/>
<feature type="compositionally biased region" description="Basic and acidic residues" evidence="2">
    <location>
        <begin position="347"/>
        <end position="362"/>
    </location>
</feature>
<keyword evidence="1" id="KW-0106">Calcium</keyword>
<feature type="domain" description="EF-hand" evidence="3">
    <location>
        <begin position="1291"/>
        <end position="1326"/>
    </location>
</feature>
<dbReference type="PANTHER" id="PTHR31043">
    <property type="entry name" value="NEPHROCYSTIN-4"/>
    <property type="match status" value="1"/>
</dbReference>
<evidence type="ECO:0000256" key="1">
    <source>
        <dbReference type="ARBA" id="ARBA00022837"/>
    </source>
</evidence>
<dbReference type="FunFam" id="1.10.238.10:FF:000001">
    <property type="entry name" value="Calmodulin 1"/>
    <property type="match status" value="1"/>
</dbReference>
<feature type="region of interest" description="Disordered" evidence="2">
    <location>
        <begin position="2872"/>
        <end position="2911"/>
    </location>
</feature>
<feature type="domain" description="EF-hand" evidence="3">
    <location>
        <begin position="1650"/>
        <end position="1685"/>
    </location>
</feature>
<dbReference type="Pfam" id="PF26190">
    <property type="entry name" value="Ig_NPHP4_1st"/>
    <property type="match status" value="1"/>
</dbReference>
<dbReference type="Pfam" id="PF13499">
    <property type="entry name" value="EF-hand_7"/>
    <property type="match status" value="10"/>
</dbReference>
<dbReference type="InterPro" id="IPR029775">
    <property type="entry name" value="NPHP4"/>
</dbReference>
<evidence type="ECO:0000313" key="5">
    <source>
        <dbReference type="Proteomes" id="UP000243217"/>
    </source>
</evidence>
<dbReference type="EMBL" id="JNBS01000055">
    <property type="protein sequence ID" value="OQS07837.1"/>
    <property type="molecule type" value="Genomic_DNA"/>
</dbReference>
<dbReference type="SUPFAM" id="SSF47473">
    <property type="entry name" value="EF-hand"/>
    <property type="match status" value="8"/>
</dbReference>
<name>A0A1W0ABZ1_9STRA</name>
<protein>
    <submittedName>
        <fullName evidence="4">Nephrocystin-4</fullName>
    </submittedName>
</protein>
<dbReference type="PROSITE" id="PS50222">
    <property type="entry name" value="EF_HAND_2"/>
    <property type="match status" value="23"/>
</dbReference>
<feature type="domain" description="EF-hand" evidence="3">
    <location>
        <begin position="1469"/>
        <end position="1504"/>
    </location>
</feature>
<dbReference type="GO" id="GO:0005509">
    <property type="term" value="F:calcium ion binding"/>
    <property type="evidence" value="ECO:0007669"/>
    <property type="project" value="InterPro"/>
</dbReference>
<feature type="compositionally biased region" description="Basic and acidic residues" evidence="2">
    <location>
        <begin position="1"/>
        <end position="53"/>
    </location>
</feature>
<dbReference type="InterPro" id="IPR058686">
    <property type="entry name" value="Ig_NPHP4_3rd"/>
</dbReference>
<feature type="compositionally biased region" description="Polar residues" evidence="2">
    <location>
        <begin position="309"/>
        <end position="329"/>
    </location>
</feature>
<feature type="domain" description="EF-hand" evidence="3">
    <location>
        <begin position="1559"/>
        <end position="1594"/>
    </location>
</feature>
<feature type="domain" description="EF-hand" evidence="3">
    <location>
        <begin position="1330"/>
        <end position="1365"/>
    </location>
</feature>
<dbReference type="Proteomes" id="UP000243217">
    <property type="component" value="Unassembled WGS sequence"/>
</dbReference>
<feature type="domain" description="EF-hand" evidence="3">
    <location>
        <begin position="1743"/>
        <end position="1778"/>
    </location>
</feature>
<feature type="domain" description="EF-hand" evidence="3">
    <location>
        <begin position="1963"/>
        <end position="1998"/>
    </location>
</feature>
<keyword evidence="5" id="KW-1185">Reference proteome</keyword>
<evidence type="ECO:0000256" key="2">
    <source>
        <dbReference type="SAM" id="MobiDB-lite"/>
    </source>
</evidence>
<feature type="compositionally biased region" description="Basic and acidic residues" evidence="2">
    <location>
        <begin position="114"/>
        <end position="129"/>
    </location>
</feature>
<feature type="compositionally biased region" description="Basic residues" evidence="2">
    <location>
        <begin position="333"/>
        <end position="346"/>
    </location>
</feature>
<dbReference type="GO" id="GO:0097730">
    <property type="term" value="C:non-motile cilium"/>
    <property type="evidence" value="ECO:0007669"/>
    <property type="project" value="InterPro"/>
</dbReference>
<feature type="domain" description="EF-hand" evidence="3">
    <location>
        <begin position="2116"/>
        <end position="2151"/>
    </location>
</feature>
<feature type="region of interest" description="Disordered" evidence="2">
    <location>
        <begin position="852"/>
        <end position="875"/>
    </location>
</feature>
<dbReference type="GO" id="GO:0005856">
    <property type="term" value="C:cytoskeleton"/>
    <property type="evidence" value="ECO:0007669"/>
    <property type="project" value="InterPro"/>
</dbReference>
<reference evidence="4 5" key="1">
    <citation type="journal article" date="2014" name="Genome Biol. Evol.">
        <title>The secreted proteins of Achlya hypogyna and Thraustotheca clavata identify the ancestral oomycete secretome and reveal gene acquisitions by horizontal gene transfer.</title>
        <authorList>
            <person name="Misner I."/>
            <person name="Blouin N."/>
            <person name="Leonard G."/>
            <person name="Richards T.A."/>
            <person name="Lane C.E."/>
        </authorList>
    </citation>
    <scope>NUCLEOTIDE SEQUENCE [LARGE SCALE GENOMIC DNA]</scope>
    <source>
        <strain evidence="4 5">ATCC 34112</strain>
    </source>
</reference>
<feature type="domain" description="EF-hand" evidence="3">
    <location>
        <begin position="2024"/>
        <end position="2059"/>
    </location>
</feature>
<feature type="domain" description="EF-hand" evidence="3">
    <location>
        <begin position="1417"/>
        <end position="1452"/>
    </location>
</feature>
<feature type="domain" description="EF-hand" evidence="3">
    <location>
        <begin position="2331"/>
        <end position="2366"/>
    </location>
</feature>
<feature type="compositionally biased region" description="Basic and acidic residues" evidence="2">
    <location>
        <begin position="96"/>
        <end position="106"/>
    </location>
</feature>
<dbReference type="InterPro" id="IPR002048">
    <property type="entry name" value="EF_hand_dom"/>
</dbReference>
<dbReference type="Pfam" id="PF26015">
    <property type="entry name" value="Ig_NPH4_3rd"/>
    <property type="match status" value="1"/>
</dbReference>
<dbReference type="SMART" id="SM00054">
    <property type="entry name" value="EFh"/>
    <property type="match status" value="25"/>
</dbReference>
<dbReference type="InterPro" id="IPR058687">
    <property type="entry name" value="Ig_NPHP4_1st"/>
</dbReference>
<feature type="non-terminal residue" evidence="4">
    <location>
        <position position="3475"/>
    </location>
</feature>
<feature type="domain" description="EF-hand" evidence="3">
    <location>
        <begin position="1595"/>
        <end position="1630"/>
    </location>
</feature>
<feature type="domain" description="EF-hand" evidence="3">
    <location>
        <begin position="1926"/>
        <end position="1961"/>
    </location>
</feature>
<feature type="domain" description="EF-hand" evidence="3">
    <location>
        <begin position="2071"/>
        <end position="2096"/>
    </location>
</feature>
<feature type="domain" description="EF-hand" evidence="3">
    <location>
        <begin position="2686"/>
        <end position="2721"/>
    </location>
</feature>
<feature type="domain" description="EF-hand" evidence="3">
    <location>
        <begin position="1380"/>
        <end position="1415"/>
    </location>
</feature>
<feature type="compositionally biased region" description="Basic and acidic residues" evidence="2">
    <location>
        <begin position="149"/>
        <end position="235"/>
    </location>
</feature>
<feature type="region of interest" description="Disordered" evidence="2">
    <location>
        <begin position="2608"/>
        <end position="2670"/>
    </location>
</feature>
<feature type="domain" description="EF-hand" evidence="3">
    <location>
        <begin position="1507"/>
        <end position="1542"/>
    </location>
</feature>
<feature type="compositionally biased region" description="Polar residues" evidence="2">
    <location>
        <begin position="2838"/>
        <end position="2853"/>
    </location>
</feature>
<feature type="region of interest" description="Disordered" evidence="2">
    <location>
        <begin position="2290"/>
        <end position="2317"/>
    </location>
</feature>
<feature type="compositionally biased region" description="Basic and acidic residues" evidence="2">
    <location>
        <begin position="2620"/>
        <end position="2636"/>
    </location>
</feature>
<feature type="domain" description="EF-hand" evidence="3">
    <location>
        <begin position="2235"/>
        <end position="2270"/>
    </location>
</feature>
<dbReference type="GO" id="GO:0090090">
    <property type="term" value="P:negative regulation of canonical Wnt signaling pathway"/>
    <property type="evidence" value="ECO:0007669"/>
    <property type="project" value="InterPro"/>
</dbReference>
<feature type="domain" description="EF-hand" evidence="3">
    <location>
        <begin position="1780"/>
        <end position="1815"/>
    </location>
</feature>
<feature type="compositionally biased region" description="Basic residues" evidence="2">
    <location>
        <begin position="380"/>
        <end position="389"/>
    </location>
</feature>
<feature type="domain" description="EF-hand" evidence="3">
    <location>
        <begin position="1687"/>
        <end position="1722"/>
    </location>
</feature>
<gene>
    <name evidence="4" type="ORF">THRCLA_00168</name>
</gene>
<dbReference type="InterPro" id="IPR011992">
    <property type="entry name" value="EF-hand-dom_pair"/>
</dbReference>
<sequence>MEDDSVHAIDKEAEKHEKEGVKEAKTSEEVKTSSEATHVKEGGEKKPPVERKKSMIPRKNPSTASPATSGKDDAPKPWKKQISKTTGSAKASPAGSEKEGASDTSKKPWKKAGSLKEVKLAAQKAKDNINVEDDVVVMQPRSQSISKADTQKSEPAKQNEIVEKDIAQNVIEKKDNTKDKVSTDVAEELKVPSKAAREQEIPKKKEATEPILATRDKKQPEVIVQEPKDHSKASGDAESNSSKQSEPIVKESKREPDANDKNAPKPVDATVVSIATKDEGKKSQAPDVESKANPVATSQPDKQVKVADTNPSKAASISNVNEKQVTQEASPVKKAKKTSPQKKTKQTKREEPTKAKARKSSESSDDAEAMRQWQPPSKRIMPKQKAKRKSGSELWHEREIYFENFRSESIVMPVPDGTNSPTRVNKISAYAIDLHMVKNWPIAENLRNRSLRYGVQVTFFHSVTRRFFGNTWSSPEITESSFADITLQMSVCFLTDVVDPNCVAVVELIVHEKDTLSGLTKTSHGCGWCILPIFGQKLVGITVETLAVNIFAGSPRNLWVIDQIEWQNQAKVQGCKFLYHVRKYEPLGKLYQLLRKNEIVSGIDKIPGLKEMSLVGISPAKLDITRVKLPREISIAEEFTVTVTALRAFVHLREELEKSLIQRLAKTRKALYPLVETMEGQIATRVLKIALHNGRCFRTRQHTVPLKLENGSDTLSSVNQVVKLKGYTLSPLFAIVLVLQYTVQFRLVWPKHVKPKSEKEPLPTEDVVVITMAARSLVPSDGKKFYYHAKKKQENNDEDESLLHIELKSGSYARPYSDNVIYTSPTWTNSVKEGKLEESFASCDIEILVEGASLSSDEEAPEKEELKESNDDNNANKELLSKATKDANLSEALKTIMNPTEKPIQPKLDTIKVDPHMVTIISDDTTPSHELTRASRALLTRHGVYNELPTSPRKQGFVKPVVKSTPTTGLSINDELADKLNLFEIQFQFAAFRPISDGKVPMSMHFTFQFYDFEPTKTERLLVTGTHATTTYLLSRMEGKSKKPSPAIIFEVHTTRYSMLEPTTFVEYLRDKSLVVDVWDGDSLLFLGTMTIPLYTLMRQGSRVKKHHAEYEIQSIPTEETMVKTTYGSIQVLMSNYASTSTPCPTNAVGPLIDDANWRLSTNASDKAHCEPKHRVRARALADTNEELRNLLVKEQFYASPLTDHNKRAARKSSARDNGDATSLTRDELDLLCKRFATQVSRNNRLDADALLSLVSMPSNSKQSSNSNRPNEKNSAEFLAILRAVFVRAHAQGMHFKTMFDFLDANGDGFLTPSEFIKGLRQLGPLFASITPESLQACMAYFDTNGDGNVNYKEFLAFLHQSCCIDLRDELREVLLRAIKKGLDVPSIFRHIDTSGDGAVSYAEFEAALREMGFQVGDRATFNELCRQLDDNGDGSISYMEFITSMGLTVQAQDGLLSILQLIIQKTTTKGIDIGELFHHVDKDGSGAVSYDEFSKLIQEMDVDTQLNDKLLQQLIERIDKDKSGTIDISEFMAFAGIQYDPAVTVQRQLERILTRAAAEGISVADAFREFDKDQSGQITAKELQAALNSLHCPISNGDLKRVMKKLDSDGNGQISYKELLHFCFGSNTAEVIAKPIEQQLKTLFAEAANRGMDLAQCFGHFDKDKSKQISSTEFASALKELGFSDINAEMIDSIVAHLDKNKDGQIDFYEFIQLATPRTQAQMKKNDAAHVRLKTMLTKAIAQGVDVANAFAHFDKTNSNLVSYEDFEQALRSLGSQTWTQQDIKDILAHLDKDQSKSISLDEFRQFIGLPKTQVVPIETQFRALIAKATEQGVPLTQSFNHFDNQNHGFFTQQEFCIGMGALNFTQASKHDLTQLFTAINQDQTGEVTLKEFKTFLGYSDSSESAIIQMPPIEKLKDLFIRASDKGVNVQDAFKHFDKDGNGSISHAEFDQALAELGFTSLSTDDIAFICNTLDKDTSGEISLSEFQSLYPSSTPKATEPILPAVAESPIKQLQDFLEKAKARGVDIDASFSHFDKDGDGKITYSEFDSGMAELKFANLTSQDLSVIRKHLDTDNSGSISLAEFKQLYSKKDSNNAGASVVLEKFEICMLKAAQKGIDAWKIFKEYDEDGDNVITYAEFDAAITALDQPEILLSYLSILHKQLDKNEKGKIPLDDLKEQCFRPLVRLKILLQCAKLKNVDFEHAFTHFDTDGDGLITYEEFAKGLEALGFDGTSEDDIQDIHKSLDKDGTGTISLVEFKALYSLQQNESRKADVQNNNDVKDDQINQEAKQQKGSPMLKKQPSSKEIKTQNSSEDYQEKLRVGLLDAGKRGLDVPKVLSAFDTDGNGSIAFNDFDAALIELDIKNLVESDVVKIKQVLDPTNNSSIQLAKLLNLLSEIPSKSAESKQVSRSPSQGAVKEDAIERFQEIMRGAIKHCAEFDKVFGQYKAVNNCISMADFEIALTDLGVNSLQEAELAQVREKISQNDMISLQSLKKLFFPVVEDTPAPVATPLPSDSERVAPACLEKLCRLLSGLKSSGFNIDQAFEQYDKEGTGIISVENFSAGLQSLQLSEWSSDDTKSLSVYLDENKAGTISLLGIKKLHAKPRLVKKPSTSSRGSDSDASKRKPWQKEPTRRPSVAKPSAKTNTDTEVKSASAIPSNTTNAASTSNPAIDALKGLLQRAKEKGINIDKAFAHFDKDGNGTITYEEFDTGILELGLEKISENDIGEIKAWLDKDKSGTISLIEFKKLYAPARKPPLAKSQSSLGSSRKVVNATETKTSNTPSNESQHPPDTMKESEPAIATKPDIPKLNLERIESPVEQQKLDMKEPTKKENDTVPTTLSKRPSVVRKQTSVLAKATNPKVKAVVDIKEQPKNTPKEEPKAPVNTLPSQRSGLEETKAPVNTLPSQRSGLRPEVEYRFSPEANIRLVEMKVRQAAIAAIARGVRPNSLLTKYMENKSSEILRVHFVEFLMELGLSLIDDLGTTGYAVDAPSIMHDKVYARQLERLRQYKRSQQKNPTTRAQQELMIAASMSNSRKTEYSNQAVEEFLAQKKKMLQIVQYYREGHKKALIQNLLKDHVTTTVHIYPMFGTMVFLEVPVRSPYGHAERFRVEWSDEELQLVTDTNEWIYYREHVARAAEFPHAPSFEIEREMIDEMNEILLDGGDSVVIPFRFLSLRLRTKTRMIPIAIKSVAHGHVIAVIQLHIHPASFVCHRTYRFYHYSMAILRRCLKWLPSIDQGNQIQEKFIMCPDTNVIVETRPIERSSAPQDIFIKYRVGEYPKSGEFYLLLYDDMYHAKLNEIWRILIQSMLRLDLHATMGQGVQNELIIKGDTMPRRVSCFSSMPSELQFNPSGVFQLVPHAFNRIEVRFCTMHIRSKEIIVNLVDVDNHELVGSWLLNTTVQEPVVTKVFDVILPLGLPVLKKISYYNPWDDDRSFYLRSSDSSVMKPREQRIMLRGNGDGFLRLAFTPHSVP</sequence>
<dbReference type="Pfam" id="PF26186">
    <property type="entry name" value="NPHP4_C2_3rd"/>
    <property type="match status" value="1"/>
</dbReference>
<dbReference type="STRING" id="74557.A0A1W0ABZ1"/>
<proteinExistence type="predicted"/>
<dbReference type="InterPro" id="IPR018247">
    <property type="entry name" value="EF_Hand_1_Ca_BS"/>
</dbReference>
<feature type="compositionally biased region" description="Polar residues" evidence="2">
    <location>
        <begin position="2658"/>
        <end position="2670"/>
    </location>
</feature>
<feature type="compositionally biased region" description="Basic and acidic residues" evidence="2">
    <location>
        <begin position="2813"/>
        <end position="2837"/>
    </location>
</feature>
<dbReference type="Pfam" id="PF26189">
    <property type="entry name" value="Ig_NPHP4_2nd"/>
    <property type="match status" value="1"/>
</dbReference>
<dbReference type="PANTHER" id="PTHR31043:SF3">
    <property type="entry name" value="NEPHROCYSTIN-4"/>
    <property type="match status" value="1"/>
</dbReference>
<feature type="compositionally biased region" description="Basic and acidic residues" evidence="2">
    <location>
        <begin position="2872"/>
        <end position="2884"/>
    </location>
</feature>
<accession>A0A1W0ABZ1</accession>
<feature type="compositionally biased region" description="Basic and acidic residues" evidence="2">
    <location>
        <begin position="276"/>
        <end position="290"/>
    </location>
</feature>
<dbReference type="Gene3D" id="1.10.238.10">
    <property type="entry name" value="EF-hand"/>
    <property type="match status" value="11"/>
</dbReference>
<comment type="caution">
    <text evidence="4">The sequence shown here is derived from an EMBL/GenBank/DDBJ whole genome shotgun (WGS) entry which is preliminary data.</text>
</comment>
<evidence type="ECO:0000313" key="4">
    <source>
        <dbReference type="EMBL" id="OQS07837.1"/>
    </source>
</evidence>
<dbReference type="PROSITE" id="PS00018">
    <property type="entry name" value="EF_HAND_1"/>
    <property type="match status" value="21"/>
</dbReference>
<dbReference type="InterPro" id="IPR058688">
    <property type="entry name" value="Ig_NPHP4_2nd"/>
</dbReference>